<dbReference type="Proteomes" id="UP000596742">
    <property type="component" value="Unassembled WGS sequence"/>
</dbReference>
<dbReference type="AlphaFoldDB" id="A0A8B6GEX0"/>
<dbReference type="EMBL" id="UYJE01008309">
    <property type="protein sequence ID" value="VDI62872.1"/>
    <property type="molecule type" value="Genomic_DNA"/>
</dbReference>
<evidence type="ECO:0000256" key="1">
    <source>
        <dbReference type="SAM" id="MobiDB-lite"/>
    </source>
</evidence>
<evidence type="ECO:0000313" key="2">
    <source>
        <dbReference type="EMBL" id="VDI62872.1"/>
    </source>
</evidence>
<evidence type="ECO:0000313" key="3">
    <source>
        <dbReference type="Proteomes" id="UP000596742"/>
    </source>
</evidence>
<organism evidence="2 3">
    <name type="scientific">Mytilus galloprovincialis</name>
    <name type="common">Mediterranean mussel</name>
    <dbReference type="NCBI Taxonomy" id="29158"/>
    <lineage>
        <taxon>Eukaryota</taxon>
        <taxon>Metazoa</taxon>
        <taxon>Spiralia</taxon>
        <taxon>Lophotrochozoa</taxon>
        <taxon>Mollusca</taxon>
        <taxon>Bivalvia</taxon>
        <taxon>Autobranchia</taxon>
        <taxon>Pteriomorphia</taxon>
        <taxon>Mytilida</taxon>
        <taxon>Mytiloidea</taxon>
        <taxon>Mytilidae</taxon>
        <taxon>Mytilinae</taxon>
        <taxon>Mytilus</taxon>
    </lineage>
</organism>
<name>A0A8B6GEX0_MYTGA</name>
<reference evidence="2" key="1">
    <citation type="submission" date="2018-11" db="EMBL/GenBank/DDBJ databases">
        <authorList>
            <person name="Alioto T."/>
            <person name="Alioto T."/>
        </authorList>
    </citation>
    <scope>NUCLEOTIDE SEQUENCE</scope>
</reference>
<sequence>MQNTRKTDPVPESNSHHDSETAVKEIALPIQHSDKEDESSLMNKNNIKDLKMQTTRKTDSVTESNSDKDSETAAKEIALESHHSGKEDESSLMNKNIRKDLQVGN</sequence>
<feature type="compositionally biased region" description="Basic and acidic residues" evidence="1">
    <location>
        <begin position="1"/>
        <end position="23"/>
    </location>
</feature>
<accession>A0A8B6GEX0</accession>
<feature type="region of interest" description="Disordered" evidence="1">
    <location>
        <begin position="1"/>
        <end position="105"/>
    </location>
</feature>
<comment type="caution">
    <text evidence="2">The sequence shown here is derived from an EMBL/GenBank/DDBJ whole genome shotgun (WGS) entry which is preliminary data.</text>
</comment>
<keyword evidence="3" id="KW-1185">Reference proteome</keyword>
<feature type="compositionally biased region" description="Basic and acidic residues" evidence="1">
    <location>
        <begin position="46"/>
        <end position="89"/>
    </location>
</feature>
<gene>
    <name evidence="2" type="ORF">MGAL_10B048463</name>
</gene>
<protein>
    <submittedName>
        <fullName evidence="2">Uncharacterized protein</fullName>
    </submittedName>
</protein>
<proteinExistence type="predicted"/>